<dbReference type="SUPFAM" id="SSF55729">
    <property type="entry name" value="Acyl-CoA N-acyltransferases (Nat)"/>
    <property type="match status" value="1"/>
</dbReference>
<organism evidence="2 3">
    <name type="scientific">Streptomyces nanshensis</name>
    <dbReference type="NCBI Taxonomy" id="518642"/>
    <lineage>
        <taxon>Bacteria</taxon>
        <taxon>Bacillati</taxon>
        <taxon>Actinomycetota</taxon>
        <taxon>Actinomycetes</taxon>
        <taxon>Kitasatosporales</taxon>
        <taxon>Streptomycetaceae</taxon>
        <taxon>Streptomyces</taxon>
    </lineage>
</organism>
<dbReference type="Gene3D" id="3.40.630.30">
    <property type="match status" value="1"/>
</dbReference>
<evidence type="ECO:0000313" key="3">
    <source>
        <dbReference type="Proteomes" id="UP000176005"/>
    </source>
</evidence>
<dbReference type="GO" id="GO:0016747">
    <property type="term" value="F:acyltransferase activity, transferring groups other than amino-acyl groups"/>
    <property type="evidence" value="ECO:0007669"/>
    <property type="project" value="InterPro"/>
</dbReference>
<dbReference type="InterPro" id="IPR016181">
    <property type="entry name" value="Acyl_CoA_acyltransferase"/>
</dbReference>
<sequence>MSAARSVTTWFLEQTAPEDLRGSESFGGQAEFAAREAPGGLRIVRAEVPSAAFSRFLYSEVGADVEWIDRLPWTREEWTAWLDRPGVETWVAYERGTPAGFIELDGATEDTSGRATEPGATVEISYFGLLPGFRGLGIGRRLLSCGVERAWEMASRWSGRPPTSRVWVHTCSKDGPYALRNYQRRGFRIYAKEVALEAAPGAVPAPRPPGASGAGAPPM</sequence>
<name>A0A1E7L7S4_9ACTN</name>
<dbReference type="InterPro" id="IPR000182">
    <property type="entry name" value="GNAT_dom"/>
</dbReference>
<keyword evidence="2" id="KW-0808">Transferase</keyword>
<dbReference type="PROSITE" id="PS51186">
    <property type="entry name" value="GNAT"/>
    <property type="match status" value="1"/>
</dbReference>
<dbReference type="RefSeq" id="WP_079131966.1">
    <property type="nucleotide sequence ID" value="NZ_LJGW01000150.1"/>
</dbReference>
<dbReference type="CDD" id="cd04301">
    <property type="entry name" value="NAT_SF"/>
    <property type="match status" value="1"/>
</dbReference>
<proteinExistence type="predicted"/>
<accession>A0A1E7L7S4</accession>
<feature type="domain" description="N-acetyltransferase" evidence="1">
    <location>
        <begin position="41"/>
        <end position="206"/>
    </location>
</feature>
<reference evidence="2 3" key="1">
    <citation type="journal article" date="2016" name="Front. Microbiol.">
        <title>Comparative Genomics Analysis of Streptomyces Species Reveals Their Adaptation to the Marine Environment and Their Diversity at the Genomic Level.</title>
        <authorList>
            <person name="Tian X."/>
            <person name="Zhang Z."/>
            <person name="Yang T."/>
            <person name="Chen M."/>
            <person name="Li J."/>
            <person name="Chen F."/>
            <person name="Yang J."/>
            <person name="Li W."/>
            <person name="Zhang B."/>
            <person name="Zhang Z."/>
            <person name="Wu J."/>
            <person name="Zhang C."/>
            <person name="Long L."/>
            <person name="Xiao J."/>
        </authorList>
    </citation>
    <scope>NUCLEOTIDE SEQUENCE [LARGE SCALE GENOMIC DNA]</scope>
    <source>
        <strain evidence="2 3">SCSIO 10429</strain>
    </source>
</reference>
<keyword evidence="3" id="KW-1185">Reference proteome</keyword>
<evidence type="ECO:0000313" key="2">
    <source>
        <dbReference type="EMBL" id="OEV12272.1"/>
    </source>
</evidence>
<dbReference type="EMBL" id="LJGW01000150">
    <property type="protein sequence ID" value="OEV12272.1"/>
    <property type="molecule type" value="Genomic_DNA"/>
</dbReference>
<protein>
    <submittedName>
        <fullName evidence="2">Acetyltransferase</fullName>
    </submittedName>
</protein>
<gene>
    <name evidence="2" type="ORF">AN218_09095</name>
</gene>
<comment type="caution">
    <text evidence="2">The sequence shown here is derived from an EMBL/GenBank/DDBJ whole genome shotgun (WGS) entry which is preliminary data.</text>
</comment>
<dbReference type="AlphaFoldDB" id="A0A1E7L7S4"/>
<dbReference type="PATRIC" id="fig|518642.10.peg.1849"/>
<evidence type="ECO:0000259" key="1">
    <source>
        <dbReference type="PROSITE" id="PS51186"/>
    </source>
</evidence>
<dbReference type="Pfam" id="PF00583">
    <property type="entry name" value="Acetyltransf_1"/>
    <property type="match status" value="1"/>
</dbReference>
<dbReference type="Proteomes" id="UP000176005">
    <property type="component" value="Unassembled WGS sequence"/>
</dbReference>